<proteinExistence type="predicted"/>
<dbReference type="InterPro" id="IPR016047">
    <property type="entry name" value="M23ase_b-sheet_dom"/>
</dbReference>
<dbReference type="OrthoDB" id="9810477at2"/>
<name>A0A2V3PLG1_9BACT</name>
<organism evidence="2 3">
    <name type="scientific">Dysgonomonas alginatilytica</name>
    <dbReference type="NCBI Taxonomy" id="1605892"/>
    <lineage>
        <taxon>Bacteria</taxon>
        <taxon>Pseudomonadati</taxon>
        <taxon>Bacteroidota</taxon>
        <taxon>Bacteroidia</taxon>
        <taxon>Bacteroidales</taxon>
        <taxon>Dysgonomonadaceae</taxon>
        <taxon>Dysgonomonas</taxon>
    </lineage>
</organism>
<reference evidence="2 3" key="1">
    <citation type="submission" date="2018-03" db="EMBL/GenBank/DDBJ databases">
        <title>Genomic Encyclopedia of Archaeal and Bacterial Type Strains, Phase II (KMG-II): from individual species to whole genera.</title>
        <authorList>
            <person name="Goeker M."/>
        </authorList>
    </citation>
    <scope>NUCLEOTIDE SEQUENCE [LARGE SCALE GENOMIC DNA]</scope>
    <source>
        <strain evidence="2 3">DSM 100214</strain>
    </source>
</reference>
<gene>
    <name evidence="2" type="ORF">CLV62_11864</name>
</gene>
<dbReference type="Gene3D" id="2.70.70.10">
    <property type="entry name" value="Glucose Permease (Domain IIA)"/>
    <property type="match status" value="1"/>
</dbReference>
<sequence length="566" mass="63270">MNKISTTIFLFLSLNSFSQDYRSPLDIPLLLSANFCELRNNHFHSGIDIKTQGVEGKPIYSIADGYISRIGVSPGGYGLSLYIDHSNGQTSVYGHLSSYNVRIGEYVKQEQYNQENFRIDVKLKPYQIPVKKGELVAYTGNTGGSGGPHLHFEIRDTKTENALDPLVYYKKLISDNKSPDIKGIAAYPVPGRGVINGTVLPLRQAVSRLKSGDYSDLKQSIEAWGLIGLGIKAYDRMDATSNIYGVRIVKLSVDGKQIFKSETAGFPFDQSRMINTFTEFSEWRLNKSFYMQSFIEPGNRLPFYSAVNSGYIDISEERPYQIAYELEDIYGNKSTYDFTIKGKKQNILTPSACNQVLIWDEDNKYKTDQFSLSIPKGNLYNDVCFTLSQASSTEFFSDIFTVNKTPVPLDKSGEVTIKLSSDPISNKKQYGLVQVTNNNSRGSWVGGSYKNGSIVASIRELGVRLAVYSDTEAPKVTRIESSTSGKRKVIVPKDEIRLRVSDNLSGVANFRGTIDGKFALFTHDMKSPIITYKFDPTRLKRGTHKLVFTATDACGNTTQYTADFVY</sequence>
<dbReference type="InterPro" id="IPR050570">
    <property type="entry name" value="Cell_wall_metabolism_enzyme"/>
</dbReference>
<dbReference type="GO" id="GO:0004222">
    <property type="term" value="F:metalloendopeptidase activity"/>
    <property type="evidence" value="ECO:0007669"/>
    <property type="project" value="TreeGrafter"/>
</dbReference>
<evidence type="ECO:0000259" key="1">
    <source>
        <dbReference type="Pfam" id="PF01551"/>
    </source>
</evidence>
<keyword evidence="3" id="KW-1185">Reference proteome</keyword>
<dbReference type="PANTHER" id="PTHR21666:SF285">
    <property type="entry name" value="M23 FAMILY METALLOPEPTIDASE"/>
    <property type="match status" value="1"/>
</dbReference>
<dbReference type="InterPro" id="IPR011055">
    <property type="entry name" value="Dup_hybrid_motif"/>
</dbReference>
<evidence type="ECO:0000313" key="3">
    <source>
        <dbReference type="Proteomes" id="UP000247973"/>
    </source>
</evidence>
<dbReference type="PANTHER" id="PTHR21666">
    <property type="entry name" value="PEPTIDASE-RELATED"/>
    <property type="match status" value="1"/>
</dbReference>
<dbReference type="AlphaFoldDB" id="A0A2V3PLG1"/>
<dbReference type="Proteomes" id="UP000247973">
    <property type="component" value="Unassembled WGS sequence"/>
</dbReference>
<dbReference type="CDD" id="cd12797">
    <property type="entry name" value="M23_peptidase"/>
    <property type="match status" value="1"/>
</dbReference>
<accession>A0A2V3PLG1</accession>
<comment type="caution">
    <text evidence="2">The sequence shown here is derived from an EMBL/GenBank/DDBJ whole genome shotgun (WGS) entry which is preliminary data.</text>
</comment>
<feature type="domain" description="M23ase beta-sheet core" evidence="1">
    <location>
        <begin position="129"/>
        <end position="165"/>
    </location>
</feature>
<evidence type="ECO:0000313" key="2">
    <source>
        <dbReference type="EMBL" id="PXV62675.1"/>
    </source>
</evidence>
<protein>
    <submittedName>
        <fullName evidence="2">Peptidase M23-like protein</fullName>
    </submittedName>
</protein>
<dbReference type="Pfam" id="PF01551">
    <property type="entry name" value="Peptidase_M23"/>
    <property type="match status" value="2"/>
</dbReference>
<dbReference type="RefSeq" id="WP_110311343.1">
    <property type="nucleotide sequence ID" value="NZ_QICL01000018.1"/>
</dbReference>
<dbReference type="EMBL" id="QICL01000018">
    <property type="protein sequence ID" value="PXV62675.1"/>
    <property type="molecule type" value="Genomic_DNA"/>
</dbReference>
<feature type="domain" description="M23ase beta-sheet core" evidence="1">
    <location>
        <begin position="43"/>
        <end position="111"/>
    </location>
</feature>
<dbReference type="SUPFAM" id="SSF51261">
    <property type="entry name" value="Duplicated hybrid motif"/>
    <property type="match status" value="2"/>
</dbReference>